<accession>A0A815V2V0</accession>
<protein>
    <submittedName>
        <fullName evidence="1">Uncharacterized protein</fullName>
    </submittedName>
</protein>
<evidence type="ECO:0000313" key="1">
    <source>
        <dbReference type="EMBL" id="CAF1527206.1"/>
    </source>
</evidence>
<gene>
    <name evidence="2" type="ORF">JXQ802_LOCUS56519</name>
    <name evidence="1" type="ORF">PYM288_LOCUS39955</name>
</gene>
<evidence type="ECO:0000313" key="4">
    <source>
        <dbReference type="Proteomes" id="UP000663870"/>
    </source>
</evidence>
<proteinExistence type="predicted"/>
<name>A0A815V2V0_9BILA</name>
<dbReference type="EMBL" id="CAJNOH010011632">
    <property type="protein sequence ID" value="CAF1527206.1"/>
    <property type="molecule type" value="Genomic_DNA"/>
</dbReference>
<dbReference type="EMBL" id="CAJNOL010013483">
    <property type="protein sequence ID" value="CAF1663975.1"/>
    <property type="molecule type" value="Genomic_DNA"/>
</dbReference>
<evidence type="ECO:0000313" key="2">
    <source>
        <dbReference type="EMBL" id="CAF1663975.1"/>
    </source>
</evidence>
<organism evidence="1 3">
    <name type="scientific">Rotaria sordida</name>
    <dbReference type="NCBI Taxonomy" id="392033"/>
    <lineage>
        <taxon>Eukaryota</taxon>
        <taxon>Metazoa</taxon>
        <taxon>Spiralia</taxon>
        <taxon>Gnathifera</taxon>
        <taxon>Rotifera</taxon>
        <taxon>Eurotatoria</taxon>
        <taxon>Bdelloidea</taxon>
        <taxon>Philodinida</taxon>
        <taxon>Philodinidae</taxon>
        <taxon>Rotaria</taxon>
    </lineage>
</organism>
<dbReference type="Proteomes" id="UP000663854">
    <property type="component" value="Unassembled WGS sequence"/>
</dbReference>
<dbReference type="Proteomes" id="UP000663870">
    <property type="component" value="Unassembled WGS sequence"/>
</dbReference>
<dbReference type="AlphaFoldDB" id="A0A815V2V0"/>
<feature type="non-terminal residue" evidence="1">
    <location>
        <position position="1"/>
    </location>
</feature>
<keyword evidence="4" id="KW-1185">Reference proteome</keyword>
<sequence>FVNKTIFVWLNEKSQKEIKQWLKGLGVDERTDLTYLRKTIIPNVASYITRENAIKTIRMLFILFQKNAITKKELDQLKKLKLLTIRGTLVLAEQCFFCDQYKPRLQFEEYLKTKEDRFVSFDYVTSHNSGKENEDLIEWRRFFIGLGVQEDLHAVVFNQKLTSYEAAGYGFCDEYLSTTSPDRKHKIDAYSGLTTITFMQHAENNYDFAKFFWSDVMKNIQPETLTKKIKVYWGHSDKRGATEGTLLEDADYIHWFVENIKCIPTTVNTCELSNNIFIDNKELKELCGKYMHFSSILLPQEKTSWHEIFNFKTKLSINDYFDLLQKIRDDEKNLKDNYDRIQMIYFHILKEIYY</sequence>
<comment type="caution">
    <text evidence="1">The sequence shown here is derived from an EMBL/GenBank/DDBJ whole genome shotgun (WGS) entry which is preliminary data.</text>
</comment>
<evidence type="ECO:0000313" key="3">
    <source>
        <dbReference type="Proteomes" id="UP000663854"/>
    </source>
</evidence>
<reference evidence="1" key="1">
    <citation type="submission" date="2021-02" db="EMBL/GenBank/DDBJ databases">
        <authorList>
            <person name="Nowell W R."/>
        </authorList>
    </citation>
    <scope>NUCLEOTIDE SEQUENCE</scope>
</reference>